<organism evidence="2 3">
    <name type="scientific">Streptomyces cyaneofuscatus</name>
    <dbReference type="NCBI Taxonomy" id="66883"/>
    <lineage>
        <taxon>Bacteria</taxon>
        <taxon>Bacillati</taxon>
        <taxon>Actinomycetota</taxon>
        <taxon>Actinomycetes</taxon>
        <taxon>Kitasatosporales</taxon>
        <taxon>Streptomycetaceae</taxon>
        <taxon>Streptomyces</taxon>
    </lineage>
</organism>
<protein>
    <submittedName>
        <fullName evidence="2">Uncharacterized protein</fullName>
    </submittedName>
</protein>
<feature type="region of interest" description="Disordered" evidence="1">
    <location>
        <begin position="1"/>
        <end position="38"/>
    </location>
</feature>
<evidence type="ECO:0000256" key="1">
    <source>
        <dbReference type="SAM" id="MobiDB-lite"/>
    </source>
</evidence>
<dbReference type="EMBL" id="CP109083">
    <property type="protein sequence ID" value="WSB08527.1"/>
    <property type="molecule type" value="Genomic_DNA"/>
</dbReference>
<name>A0ABZ1EWP5_9ACTN</name>
<dbReference type="Proteomes" id="UP001356428">
    <property type="component" value="Chromosome"/>
</dbReference>
<feature type="compositionally biased region" description="Low complexity" evidence="1">
    <location>
        <begin position="27"/>
        <end position="36"/>
    </location>
</feature>
<keyword evidence="3" id="KW-1185">Reference proteome</keyword>
<reference evidence="2 3" key="1">
    <citation type="submission" date="2022-10" db="EMBL/GenBank/DDBJ databases">
        <title>The complete genomes of actinobacterial strains from the NBC collection.</title>
        <authorList>
            <person name="Joergensen T.S."/>
            <person name="Alvarez Arevalo M."/>
            <person name="Sterndorff E.B."/>
            <person name="Faurdal D."/>
            <person name="Vuksanovic O."/>
            <person name="Mourched A.-S."/>
            <person name="Charusanti P."/>
            <person name="Shaw S."/>
            <person name="Blin K."/>
            <person name="Weber T."/>
        </authorList>
    </citation>
    <scope>NUCLEOTIDE SEQUENCE [LARGE SCALE GENOMIC DNA]</scope>
    <source>
        <strain evidence="2 3">NBC 01792</strain>
    </source>
</reference>
<evidence type="ECO:0000313" key="2">
    <source>
        <dbReference type="EMBL" id="WSB08527.1"/>
    </source>
</evidence>
<accession>A0ABZ1EWP5</accession>
<feature type="region of interest" description="Disordered" evidence="1">
    <location>
        <begin position="57"/>
        <end position="84"/>
    </location>
</feature>
<proteinExistence type="predicted"/>
<sequence>MPFEDELSEELRRTGETSDLTARTAVASGGPAAPASLRGSLSEEKLAAVLEDLLPPGKVSEARGEVTGGEKGPRRASASAVYDDGKGKGSVLVVVYPLPVSKAAKAAECRERLSLGLGMVDGDQGFESRLGMCFVNGTEKF</sequence>
<evidence type="ECO:0000313" key="3">
    <source>
        <dbReference type="Proteomes" id="UP001356428"/>
    </source>
</evidence>
<dbReference type="RefSeq" id="WP_326705097.1">
    <property type="nucleotide sequence ID" value="NZ_CP108861.1"/>
</dbReference>
<gene>
    <name evidence="2" type="ORF">OG849_15350</name>
</gene>